<evidence type="ECO:0000256" key="1">
    <source>
        <dbReference type="ARBA" id="ARBA00022553"/>
    </source>
</evidence>
<proteinExistence type="predicted"/>
<name>A0A2A4X6P0_9GAMM</name>
<dbReference type="Proteomes" id="UP000218767">
    <property type="component" value="Unassembled WGS sequence"/>
</dbReference>
<dbReference type="Gene3D" id="3.40.50.2300">
    <property type="match status" value="1"/>
</dbReference>
<evidence type="ECO:0000313" key="4">
    <source>
        <dbReference type="EMBL" id="PCI77707.1"/>
    </source>
</evidence>
<dbReference type="InterPro" id="IPR050595">
    <property type="entry name" value="Bact_response_regulator"/>
</dbReference>
<comment type="caution">
    <text evidence="4">The sequence shown here is derived from an EMBL/GenBank/DDBJ whole genome shotgun (WGS) entry which is preliminary data.</text>
</comment>
<dbReference type="SUPFAM" id="SSF52172">
    <property type="entry name" value="CheY-like"/>
    <property type="match status" value="1"/>
</dbReference>
<accession>A0A2A4X6P0</accession>
<evidence type="ECO:0000259" key="3">
    <source>
        <dbReference type="PROSITE" id="PS50110"/>
    </source>
</evidence>
<gene>
    <name evidence="4" type="ORF">COB20_07245</name>
</gene>
<organism evidence="4 5">
    <name type="scientific">SAR86 cluster bacterium</name>
    <dbReference type="NCBI Taxonomy" id="2030880"/>
    <lineage>
        <taxon>Bacteria</taxon>
        <taxon>Pseudomonadati</taxon>
        <taxon>Pseudomonadota</taxon>
        <taxon>Gammaproteobacteria</taxon>
        <taxon>SAR86 cluster</taxon>
    </lineage>
</organism>
<dbReference type="InterPro" id="IPR001789">
    <property type="entry name" value="Sig_transdc_resp-reg_receiver"/>
</dbReference>
<evidence type="ECO:0000313" key="5">
    <source>
        <dbReference type="Proteomes" id="UP000218767"/>
    </source>
</evidence>
<dbReference type="InterPro" id="IPR011006">
    <property type="entry name" value="CheY-like_superfamily"/>
</dbReference>
<dbReference type="PANTHER" id="PTHR44591">
    <property type="entry name" value="STRESS RESPONSE REGULATOR PROTEIN 1"/>
    <property type="match status" value="1"/>
</dbReference>
<sequence length="142" mass="16233">MDSDSVSHQFRKLLVVDDNKEITDIIEEIARVAGYDVVSVNDFKEVKDAYRKFEPDLIFLDLDLGLDEDMDMSEKGYDGLAVFNFLSSMESRSMIVLISGMDKEKIKLTKNIGKEMNLNVVGSFSKPFSIDRIDQLLLKLKR</sequence>
<feature type="domain" description="Response regulatory" evidence="3">
    <location>
        <begin position="12"/>
        <end position="141"/>
    </location>
</feature>
<keyword evidence="1 2" id="KW-0597">Phosphoprotein</keyword>
<dbReference type="SMART" id="SM00448">
    <property type="entry name" value="REC"/>
    <property type="match status" value="1"/>
</dbReference>
<dbReference type="Pfam" id="PF00072">
    <property type="entry name" value="Response_reg"/>
    <property type="match status" value="1"/>
</dbReference>
<dbReference type="PANTHER" id="PTHR44591:SF3">
    <property type="entry name" value="RESPONSE REGULATORY DOMAIN-CONTAINING PROTEIN"/>
    <property type="match status" value="1"/>
</dbReference>
<evidence type="ECO:0000256" key="2">
    <source>
        <dbReference type="PROSITE-ProRule" id="PRU00169"/>
    </source>
</evidence>
<dbReference type="AlphaFoldDB" id="A0A2A4X6P0"/>
<dbReference type="PROSITE" id="PS50110">
    <property type="entry name" value="RESPONSE_REGULATORY"/>
    <property type="match status" value="1"/>
</dbReference>
<dbReference type="GO" id="GO:0000160">
    <property type="term" value="P:phosphorelay signal transduction system"/>
    <property type="evidence" value="ECO:0007669"/>
    <property type="project" value="InterPro"/>
</dbReference>
<feature type="modified residue" description="4-aspartylphosphate" evidence="2">
    <location>
        <position position="61"/>
    </location>
</feature>
<reference evidence="5" key="1">
    <citation type="submission" date="2017-08" db="EMBL/GenBank/DDBJ databases">
        <title>A dynamic microbial community with high functional redundancy inhabits the cold, oxic subseafloor aquifer.</title>
        <authorList>
            <person name="Tully B.J."/>
            <person name="Wheat C.G."/>
            <person name="Glazer B.T."/>
            <person name="Huber J.A."/>
        </authorList>
    </citation>
    <scope>NUCLEOTIDE SEQUENCE [LARGE SCALE GENOMIC DNA]</scope>
</reference>
<dbReference type="EMBL" id="NVUL01000043">
    <property type="protein sequence ID" value="PCI77707.1"/>
    <property type="molecule type" value="Genomic_DNA"/>
</dbReference>
<protein>
    <recommendedName>
        <fullName evidence="3">Response regulatory domain-containing protein</fullName>
    </recommendedName>
</protein>